<dbReference type="GeneID" id="45693888"/>
<dbReference type="InterPro" id="IPR023374">
    <property type="entry name" value="AttH-like_dom_sf"/>
</dbReference>
<evidence type="ECO:0000313" key="3">
    <source>
        <dbReference type="EMBL" id="USS42674.1"/>
    </source>
</evidence>
<keyword evidence="1" id="KW-0472">Membrane</keyword>
<evidence type="ECO:0000256" key="1">
    <source>
        <dbReference type="SAM" id="Phobius"/>
    </source>
</evidence>
<proteinExistence type="predicted"/>
<keyword evidence="1" id="KW-1133">Transmembrane helix</keyword>
<feature type="domain" description="AttH" evidence="2">
    <location>
        <begin position="100"/>
        <end position="261"/>
    </location>
</feature>
<accession>A0ABY5B9C6</accession>
<dbReference type="SUPFAM" id="SSF159245">
    <property type="entry name" value="AttH-like"/>
    <property type="match status" value="1"/>
</dbReference>
<name>A0ABY5B9C6_BURGL</name>
<dbReference type="Pfam" id="PF17186">
    <property type="entry name" value="Lipocalin_9"/>
    <property type="match status" value="1"/>
</dbReference>
<reference evidence="3" key="1">
    <citation type="submission" date="2022-06" db="EMBL/GenBank/DDBJ databases">
        <title>Draft genome sequence of Burkholderia glumae strain GR20004 isolated from rice panicle showing bacterial panicle blight.</title>
        <authorList>
            <person name="Choi S.Y."/>
            <person name="Lee Y.H."/>
        </authorList>
    </citation>
    <scope>NUCLEOTIDE SEQUENCE</scope>
    <source>
        <strain evidence="3">GR20004</strain>
    </source>
</reference>
<sequence>MRKSILTGWNQAFSCPEAARDVAAVPDERSRAIGVPASSPYLSYSMEHMMHWDHKLGRIVFLAGALMVAFAAPAAHAQSFETPAPVSLPKDEAPHHSQEEWWYFVGHLKGVDPSGKEREFGYEVTVFQTWPIPSGEANYTWHFAVTDVTNKRFQSEERVSSADIPRQLDSFSFTNADWSVAGSAQNYAIKAKLGDDRYGIDLQTSSDQPFVLHNGNGVVPYMPLSDTSAYYSSTALHTTGTIYDNGVPIKVTGISWQDRQWFNFKNTGGWNWFAIQLDNNTQYMLYFLQNFPAGDIVLRYGTKVTNGVATPVDPNTLSLTVLDHWTSPKTLYTYPSKWQIGLPEGTMTVTPLVQNQELSWPGHRTYFEGDSAIAGTLDGRPVTGRGYTEVNPAFEPLSSLP</sequence>
<keyword evidence="4" id="KW-1185">Reference proteome</keyword>
<evidence type="ECO:0000259" key="2">
    <source>
        <dbReference type="Pfam" id="PF07143"/>
    </source>
</evidence>
<evidence type="ECO:0000313" key="4">
    <source>
        <dbReference type="Proteomes" id="UP001056386"/>
    </source>
</evidence>
<dbReference type="PANTHER" id="PTHR38591:SF1">
    <property type="entry name" value="BLL1000 PROTEIN"/>
    <property type="match status" value="1"/>
</dbReference>
<dbReference type="PANTHER" id="PTHR38591">
    <property type="entry name" value="HYDROLASE"/>
    <property type="match status" value="1"/>
</dbReference>
<dbReference type="Gene3D" id="2.40.370.10">
    <property type="entry name" value="AttH-like domain"/>
    <property type="match status" value="2"/>
</dbReference>
<dbReference type="Proteomes" id="UP001056386">
    <property type="component" value="Chromosome 2"/>
</dbReference>
<dbReference type="InterPro" id="IPR010791">
    <property type="entry name" value="AttH_dom"/>
</dbReference>
<dbReference type="RefSeq" id="WP_230674522.1">
    <property type="nucleotide sequence ID" value="NZ_CP021075.1"/>
</dbReference>
<dbReference type="EMBL" id="CP099583">
    <property type="protein sequence ID" value="USS42674.1"/>
    <property type="molecule type" value="Genomic_DNA"/>
</dbReference>
<dbReference type="Pfam" id="PF07143">
    <property type="entry name" value="CrtC"/>
    <property type="match status" value="1"/>
</dbReference>
<feature type="transmembrane region" description="Helical" evidence="1">
    <location>
        <begin position="56"/>
        <end position="75"/>
    </location>
</feature>
<gene>
    <name evidence="3" type="ORF">NFI99_10845</name>
</gene>
<organism evidence="3 4">
    <name type="scientific">Burkholderia glumae</name>
    <name type="common">Pseudomonas glumae</name>
    <dbReference type="NCBI Taxonomy" id="337"/>
    <lineage>
        <taxon>Bacteria</taxon>
        <taxon>Pseudomonadati</taxon>
        <taxon>Pseudomonadota</taxon>
        <taxon>Betaproteobacteria</taxon>
        <taxon>Burkholderiales</taxon>
        <taxon>Burkholderiaceae</taxon>
        <taxon>Burkholderia</taxon>
    </lineage>
</organism>
<keyword evidence="1" id="KW-0812">Transmembrane</keyword>
<protein>
    <submittedName>
        <fullName evidence="3">Carotenoid 1,2-hydratase</fullName>
    </submittedName>
</protein>